<proteinExistence type="predicted"/>
<dbReference type="AlphaFoldDB" id="B6HVL9"/>
<dbReference type="VEuPathDB" id="FungiDB:PCH_Pc22g15000"/>
<dbReference type="Proteomes" id="UP000000724">
    <property type="component" value="Contig Pc00c22"/>
</dbReference>
<protein>
    <submittedName>
        <fullName evidence="2">Uncharacterized protein</fullName>
    </submittedName>
</protein>
<name>B6HVL9_PENRW</name>
<evidence type="ECO:0000313" key="2">
    <source>
        <dbReference type="EMBL" id="CAP98788.1"/>
    </source>
</evidence>
<dbReference type="EMBL" id="AM920437">
    <property type="protein sequence ID" value="CAP98788.1"/>
    <property type="molecule type" value="Genomic_DNA"/>
</dbReference>
<keyword evidence="1" id="KW-0812">Transmembrane</keyword>
<feature type="transmembrane region" description="Helical" evidence="1">
    <location>
        <begin position="55"/>
        <end position="72"/>
    </location>
</feature>
<reference evidence="2 3" key="1">
    <citation type="journal article" date="2008" name="Nat. Biotechnol.">
        <title>Genome sequencing and analysis of the filamentous fungus Penicillium chrysogenum.</title>
        <authorList>
            <person name="van den Berg M.A."/>
            <person name="Albang R."/>
            <person name="Albermann K."/>
            <person name="Badger J.H."/>
            <person name="Daran J.-M."/>
            <person name="Driessen A.J.M."/>
            <person name="Garcia-Estrada C."/>
            <person name="Fedorova N.D."/>
            <person name="Harris D.M."/>
            <person name="Heijne W.H.M."/>
            <person name="Joardar V.S."/>
            <person name="Kiel J.A.K.W."/>
            <person name="Kovalchuk A."/>
            <person name="Martin J.F."/>
            <person name="Nierman W.C."/>
            <person name="Nijland J.G."/>
            <person name="Pronk J.T."/>
            <person name="Roubos J.A."/>
            <person name="van der Klei I.J."/>
            <person name="van Peij N.N.M.E."/>
            <person name="Veenhuis M."/>
            <person name="von Doehren H."/>
            <person name="Wagner C."/>
            <person name="Wortman J.R."/>
            <person name="Bovenberg R.A.L."/>
        </authorList>
    </citation>
    <scope>NUCLEOTIDE SEQUENCE [LARGE SCALE GENOMIC DNA]</scope>
    <source>
        <strain evidence="3">ATCC 28089 / DSM 1075 / NRRL 1951 / Wisconsin 54-1255</strain>
    </source>
</reference>
<dbReference type="HOGENOM" id="CLU_1555766_0_0_1"/>
<accession>B6HVL9</accession>
<gene>
    <name evidence="2" type="ORF">Pc22g15000</name>
    <name evidence="2" type="ORF">PCH_Pc22g15000</name>
</gene>
<keyword evidence="3" id="KW-1185">Reference proteome</keyword>
<evidence type="ECO:0000313" key="3">
    <source>
        <dbReference type="Proteomes" id="UP000000724"/>
    </source>
</evidence>
<sequence>MACVGLAVGKVESAAGQVVWPRYDGSVFPGRLARRMSGKTSPAANCWCPRIAGPFFWSLHLFYFCLCGWSCLVLDDPWLVLLCLVSGCAPCFVLFCLAVPRFCLVPSSGPLAPQGLFTAGVREACVLRWIIQRKDIERPVWRWPVMTLERGLEGVYVAQETPAEKLSTVQTG</sequence>
<feature type="transmembrane region" description="Helical" evidence="1">
    <location>
        <begin position="78"/>
        <end position="99"/>
    </location>
</feature>
<keyword evidence="1" id="KW-0472">Membrane</keyword>
<organism evidence="2 3">
    <name type="scientific">Penicillium rubens (strain ATCC 28089 / DSM 1075 / NRRL 1951 / Wisconsin 54-1255)</name>
    <name type="common">Penicillium chrysogenum</name>
    <dbReference type="NCBI Taxonomy" id="500485"/>
    <lineage>
        <taxon>Eukaryota</taxon>
        <taxon>Fungi</taxon>
        <taxon>Dikarya</taxon>
        <taxon>Ascomycota</taxon>
        <taxon>Pezizomycotina</taxon>
        <taxon>Eurotiomycetes</taxon>
        <taxon>Eurotiomycetidae</taxon>
        <taxon>Eurotiales</taxon>
        <taxon>Aspergillaceae</taxon>
        <taxon>Penicillium</taxon>
        <taxon>Penicillium chrysogenum species complex</taxon>
    </lineage>
</organism>
<keyword evidence="1" id="KW-1133">Transmembrane helix</keyword>
<evidence type="ECO:0000256" key="1">
    <source>
        <dbReference type="SAM" id="Phobius"/>
    </source>
</evidence>